<dbReference type="Proteomes" id="UP000321570">
    <property type="component" value="Unassembled WGS sequence"/>
</dbReference>
<reference evidence="2 3" key="1">
    <citation type="submission" date="2019-07" db="EMBL/GenBank/DDBJ databases">
        <authorList>
            <person name="Jastrzebski P J."/>
            <person name="Paukszto L."/>
            <person name="Jastrzebski P J."/>
        </authorList>
    </citation>
    <scope>NUCLEOTIDE SEQUENCE [LARGE SCALE GENOMIC DNA]</scope>
    <source>
        <strain evidence="2 3">WMS-il1</strain>
    </source>
</reference>
<feature type="region of interest" description="Disordered" evidence="1">
    <location>
        <begin position="33"/>
        <end position="56"/>
    </location>
</feature>
<proteinExistence type="predicted"/>
<feature type="non-terminal residue" evidence="2">
    <location>
        <position position="1"/>
    </location>
</feature>
<gene>
    <name evidence="2" type="ORF">WMSIL1_LOCUS870</name>
</gene>
<evidence type="ECO:0000256" key="1">
    <source>
        <dbReference type="SAM" id="MobiDB-lite"/>
    </source>
</evidence>
<evidence type="ECO:0000313" key="3">
    <source>
        <dbReference type="Proteomes" id="UP000321570"/>
    </source>
</evidence>
<name>A0A564XZ51_HYMDI</name>
<keyword evidence="3" id="KW-1185">Reference proteome</keyword>
<sequence length="56" mass="6425">CLGFTTLTRLSESRALELLQSAICNRSCREQARMREKRPPQPISKQDPCSPAWFCN</sequence>
<dbReference type="EMBL" id="CABIJS010000021">
    <property type="protein sequence ID" value="VUZ39624.1"/>
    <property type="molecule type" value="Genomic_DNA"/>
</dbReference>
<evidence type="ECO:0000313" key="2">
    <source>
        <dbReference type="EMBL" id="VUZ39624.1"/>
    </source>
</evidence>
<organism evidence="2 3">
    <name type="scientific">Hymenolepis diminuta</name>
    <name type="common">Rat tapeworm</name>
    <dbReference type="NCBI Taxonomy" id="6216"/>
    <lineage>
        <taxon>Eukaryota</taxon>
        <taxon>Metazoa</taxon>
        <taxon>Spiralia</taxon>
        <taxon>Lophotrochozoa</taxon>
        <taxon>Platyhelminthes</taxon>
        <taxon>Cestoda</taxon>
        <taxon>Eucestoda</taxon>
        <taxon>Cyclophyllidea</taxon>
        <taxon>Hymenolepididae</taxon>
        <taxon>Hymenolepis</taxon>
    </lineage>
</organism>
<dbReference type="AlphaFoldDB" id="A0A564XZ51"/>
<protein>
    <submittedName>
        <fullName evidence="2">Uncharacterized protein</fullName>
    </submittedName>
</protein>
<accession>A0A564XZ51</accession>